<gene>
    <name evidence="1" type="ORF">JYU34_001357</name>
</gene>
<keyword evidence="2" id="KW-1185">Reference proteome</keyword>
<comment type="caution">
    <text evidence="1">The sequence shown here is derived from an EMBL/GenBank/DDBJ whole genome shotgun (WGS) entry which is preliminary data.</text>
</comment>
<proteinExistence type="predicted"/>
<accession>A0ABQ7R3Q5</accession>
<dbReference type="EMBL" id="JAHIBW010000003">
    <property type="protein sequence ID" value="KAG7311934.1"/>
    <property type="molecule type" value="Genomic_DNA"/>
</dbReference>
<evidence type="ECO:0000313" key="2">
    <source>
        <dbReference type="Proteomes" id="UP000823941"/>
    </source>
</evidence>
<evidence type="ECO:0000313" key="1">
    <source>
        <dbReference type="EMBL" id="KAG7311934.1"/>
    </source>
</evidence>
<dbReference type="Proteomes" id="UP000823941">
    <property type="component" value="Chromosome 3"/>
</dbReference>
<name>A0ABQ7R3Q5_PLUXY</name>
<organism evidence="1 2">
    <name type="scientific">Plutella xylostella</name>
    <name type="common">Diamondback moth</name>
    <name type="synonym">Plutella maculipennis</name>
    <dbReference type="NCBI Taxonomy" id="51655"/>
    <lineage>
        <taxon>Eukaryota</taxon>
        <taxon>Metazoa</taxon>
        <taxon>Ecdysozoa</taxon>
        <taxon>Arthropoda</taxon>
        <taxon>Hexapoda</taxon>
        <taxon>Insecta</taxon>
        <taxon>Pterygota</taxon>
        <taxon>Neoptera</taxon>
        <taxon>Endopterygota</taxon>
        <taxon>Lepidoptera</taxon>
        <taxon>Glossata</taxon>
        <taxon>Ditrysia</taxon>
        <taxon>Yponomeutoidea</taxon>
        <taxon>Plutellidae</taxon>
        <taxon>Plutella</taxon>
    </lineage>
</organism>
<reference evidence="1 2" key="1">
    <citation type="submission" date="2021-06" db="EMBL/GenBank/DDBJ databases">
        <title>A haploid diamondback moth (Plutella xylostella L.) genome assembly resolves 31 chromosomes and identifies a diamide resistance mutation.</title>
        <authorList>
            <person name="Ward C.M."/>
            <person name="Perry K.D."/>
            <person name="Baker G."/>
            <person name="Powis K."/>
            <person name="Heckel D.G."/>
            <person name="Baxter S.W."/>
        </authorList>
    </citation>
    <scope>NUCLEOTIDE SEQUENCE [LARGE SCALE GENOMIC DNA]</scope>
    <source>
        <strain evidence="1 2">LV</strain>
        <tissue evidence="1">Single pupa</tissue>
    </source>
</reference>
<protein>
    <submittedName>
        <fullName evidence="1">Uncharacterized protein</fullName>
    </submittedName>
</protein>
<sequence length="146" mass="16766">MCQAANHVERGLTTTQHNHTTGSIEYYEKLEELLSCRRLDINIWSFEPDTITKKKQPREAVKGLAKSFPSSPSSFTRSVLIPFYFIQYNVLRAGRNRRRKETVTSKSHDMYSGRTRAESSCISSLMRVSVHMVHALIFVLSVKITK</sequence>